<evidence type="ECO:0000313" key="1">
    <source>
        <dbReference type="EMBL" id="SIR97829.1"/>
    </source>
</evidence>
<dbReference type="AlphaFoldDB" id="A0A1N7FBX7"/>
<protein>
    <submittedName>
        <fullName evidence="1">Uncharacterized protein</fullName>
    </submittedName>
</protein>
<name>A0A1N7FBX7_9ACTN</name>
<gene>
    <name evidence="1" type="ORF">SAMN05444858_13331</name>
</gene>
<keyword evidence="2" id="KW-1185">Reference proteome</keyword>
<dbReference type="EMBL" id="FTNF01000033">
    <property type="protein sequence ID" value="SIR97829.1"/>
    <property type="molecule type" value="Genomic_DNA"/>
</dbReference>
<proteinExistence type="predicted"/>
<sequence length="90" mass="9832">MPQQSPAEFVRCLSHRPGASVGEIIARNDRRPGVGVLTAALRGGGGARLRDYFARFWVRVRPYSARAWNAAFGVHEPSGSTRTIPRAARS</sequence>
<evidence type="ECO:0000313" key="2">
    <source>
        <dbReference type="Proteomes" id="UP000186004"/>
    </source>
</evidence>
<reference evidence="1 2" key="1">
    <citation type="submission" date="2017-01" db="EMBL/GenBank/DDBJ databases">
        <authorList>
            <person name="Mah S.A."/>
            <person name="Swanson W.J."/>
            <person name="Moy G.W."/>
            <person name="Vacquier V.D."/>
        </authorList>
    </citation>
    <scope>NUCLEOTIDE SEQUENCE [LARGE SCALE GENOMIC DNA]</scope>
    <source>
        <strain evidence="1 2">DSM 45758</strain>
    </source>
</reference>
<accession>A0A1N7FBX7</accession>
<dbReference type="Proteomes" id="UP000186004">
    <property type="component" value="Unassembled WGS sequence"/>
</dbReference>
<organism evidence="1 2">
    <name type="scientific">Micromonospora avicenniae</name>
    <dbReference type="NCBI Taxonomy" id="1198245"/>
    <lineage>
        <taxon>Bacteria</taxon>
        <taxon>Bacillati</taxon>
        <taxon>Actinomycetota</taxon>
        <taxon>Actinomycetes</taxon>
        <taxon>Micromonosporales</taxon>
        <taxon>Micromonosporaceae</taxon>
        <taxon>Micromonospora</taxon>
    </lineage>
</organism>